<feature type="region of interest" description="Disordered" evidence="5">
    <location>
        <begin position="154"/>
        <end position="252"/>
    </location>
</feature>
<feature type="domain" description="Homeobox" evidence="6">
    <location>
        <begin position="247"/>
        <end position="309"/>
    </location>
</feature>
<evidence type="ECO:0000256" key="2">
    <source>
        <dbReference type="ARBA" id="ARBA00023155"/>
    </source>
</evidence>
<dbReference type="GO" id="GO:0003677">
    <property type="term" value="F:DNA binding"/>
    <property type="evidence" value="ECO:0007669"/>
    <property type="project" value="UniProtKB-UniRule"/>
</dbReference>
<dbReference type="Gene3D" id="1.10.10.60">
    <property type="entry name" value="Homeodomain-like"/>
    <property type="match status" value="1"/>
</dbReference>
<dbReference type="InterPro" id="IPR008422">
    <property type="entry name" value="KN_HD"/>
</dbReference>
<dbReference type="InterPro" id="IPR009057">
    <property type="entry name" value="Homeodomain-like_sf"/>
</dbReference>
<evidence type="ECO:0000256" key="5">
    <source>
        <dbReference type="SAM" id="MobiDB-lite"/>
    </source>
</evidence>
<reference evidence="7 8" key="1">
    <citation type="journal article" date="2019" name="Sci. Rep.">
        <title>Comparative genomics of chytrid fungi reveal insights into the obligate biotrophic and pathogenic lifestyle of Synchytrium endobioticum.</title>
        <authorList>
            <person name="van de Vossenberg B.T.L.H."/>
            <person name="Warris S."/>
            <person name="Nguyen H.D.T."/>
            <person name="van Gent-Pelzer M.P.E."/>
            <person name="Joly D.L."/>
            <person name="van de Geest H.C."/>
            <person name="Bonants P.J.M."/>
            <person name="Smith D.S."/>
            <person name="Levesque C.A."/>
            <person name="van der Lee T.A.J."/>
        </authorList>
    </citation>
    <scope>NUCLEOTIDE SEQUENCE [LARGE SCALE GENOMIC DNA]</scope>
    <source>
        <strain evidence="7 8">CBS 675.73</strain>
    </source>
</reference>
<comment type="caution">
    <text evidence="7">The sequence shown here is derived from an EMBL/GenBank/DDBJ whole genome shotgun (WGS) entry which is preliminary data.</text>
</comment>
<dbReference type="AlphaFoldDB" id="A0A507FGQ2"/>
<protein>
    <recommendedName>
        <fullName evidence="6">Homeobox domain-containing protein</fullName>
    </recommendedName>
</protein>
<evidence type="ECO:0000313" key="8">
    <source>
        <dbReference type="Proteomes" id="UP000320333"/>
    </source>
</evidence>
<dbReference type="CDD" id="cd00086">
    <property type="entry name" value="homeodomain"/>
    <property type="match status" value="1"/>
</dbReference>
<feature type="region of interest" description="Disordered" evidence="5">
    <location>
        <begin position="76"/>
        <end position="106"/>
    </location>
</feature>
<dbReference type="Proteomes" id="UP000320333">
    <property type="component" value="Unassembled WGS sequence"/>
</dbReference>
<dbReference type="GO" id="GO:0005634">
    <property type="term" value="C:nucleus"/>
    <property type="evidence" value="ECO:0007669"/>
    <property type="project" value="UniProtKB-SubCell"/>
</dbReference>
<feature type="compositionally biased region" description="Low complexity" evidence="5">
    <location>
        <begin position="78"/>
        <end position="98"/>
    </location>
</feature>
<organism evidence="7 8">
    <name type="scientific">Chytriomyces confervae</name>
    <dbReference type="NCBI Taxonomy" id="246404"/>
    <lineage>
        <taxon>Eukaryota</taxon>
        <taxon>Fungi</taxon>
        <taxon>Fungi incertae sedis</taxon>
        <taxon>Chytridiomycota</taxon>
        <taxon>Chytridiomycota incertae sedis</taxon>
        <taxon>Chytridiomycetes</taxon>
        <taxon>Chytridiales</taxon>
        <taxon>Chytriomycetaceae</taxon>
        <taxon>Chytriomyces</taxon>
    </lineage>
</organism>
<proteinExistence type="predicted"/>
<dbReference type="Pfam" id="PF05920">
    <property type="entry name" value="Homeobox_KN"/>
    <property type="match status" value="1"/>
</dbReference>
<dbReference type="InterPro" id="IPR050224">
    <property type="entry name" value="TALE_homeobox"/>
</dbReference>
<keyword evidence="3 4" id="KW-0539">Nucleus</keyword>
<dbReference type="PROSITE" id="PS50071">
    <property type="entry name" value="HOMEOBOX_2"/>
    <property type="match status" value="1"/>
</dbReference>
<keyword evidence="2 4" id="KW-0371">Homeobox</keyword>
<keyword evidence="1 4" id="KW-0238">DNA-binding</keyword>
<dbReference type="OrthoDB" id="10056939at2759"/>
<dbReference type="InterPro" id="IPR001356">
    <property type="entry name" value="HD"/>
</dbReference>
<evidence type="ECO:0000259" key="6">
    <source>
        <dbReference type="PROSITE" id="PS50071"/>
    </source>
</evidence>
<evidence type="ECO:0000256" key="3">
    <source>
        <dbReference type="ARBA" id="ARBA00023242"/>
    </source>
</evidence>
<evidence type="ECO:0000313" key="7">
    <source>
        <dbReference type="EMBL" id="TPX74508.1"/>
    </source>
</evidence>
<accession>A0A507FGQ2</accession>
<comment type="subcellular location">
    <subcellularLocation>
        <location evidence="4">Nucleus</location>
    </subcellularLocation>
</comment>
<dbReference type="STRING" id="246404.A0A507FGQ2"/>
<feature type="compositionally biased region" description="Low complexity" evidence="5">
    <location>
        <begin position="209"/>
        <end position="252"/>
    </location>
</feature>
<dbReference type="SUPFAM" id="SSF46689">
    <property type="entry name" value="Homeodomain-like"/>
    <property type="match status" value="1"/>
</dbReference>
<evidence type="ECO:0000256" key="1">
    <source>
        <dbReference type="ARBA" id="ARBA00023125"/>
    </source>
</evidence>
<dbReference type="SMART" id="SM00389">
    <property type="entry name" value="HOX"/>
    <property type="match status" value="1"/>
</dbReference>
<dbReference type="GO" id="GO:0006355">
    <property type="term" value="P:regulation of DNA-templated transcription"/>
    <property type="evidence" value="ECO:0007669"/>
    <property type="project" value="InterPro"/>
</dbReference>
<dbReference type="PANTHER" id="PTHR11850">
    <property type="entry name" value="HOMEOBOX PROTEIN TRANSCRIPTION FACTORS"/>
    <property type="match status" value="1"/>
</dbReference>
<gene>
    <name evidence="7" type="ORF">CcCBS67573_g04213</name>
</gene>
<sequence>MHAHLDPVSAERCDALHALSLLAIDLLRSERRASVAVVETVPPVHAFTPLSWYHGHFAERLGDSAVGVEILRKQSENSQPTCSSGPSSPCASSSKQPAVTEPPHPLDAVFIPADARKRRASQVFHSGVKRHFGATLSPAPSPVPLSLFEDTTHDLKTSQQQQQRQRRRLNLQIPDSPSSDELATDLGYDAIDAATPSGTRSPSIPPSPTSSFYSPSSPAQPSNAFQTASRRLSNVSSTSSSALAPTSPPLKSRANFNQAVLETLTGWLEQHKDDPYPSVEQKKMLADQCGLNMKQVNNWFINARRRRLV</sequence>
<name>A0A507FGQ2_9FUNG</name>
<keyword evidence="8" id="KW-1185">Reference proteome</keyword>
<evidence type="ECO:0000256" key="4">
    <source>
        <dbReference type="PROSITE-ProRule" id="PRU00108"/>
    </source>
</evidence>
<dbReference type="EMBL" id="QEAP01000122">
    <property type="protein sequence ID" value="TPX74508.1"/>
    <property type="molecule type" value="Genomic_DNA"/>
</dbReference>